<dbReference type="NCBIfam" id="TIGR00254">
    <property type="entry name" value="GGDEF"/>
    <property type="match status" value="1"/>
</dbReference>
<dbReference type="InterPro" id="IPR043128">
    <property type="entry name" value="Rev_trsase/Diguanyl_cyclase"/>
</dbReference>
<reference evidence="5" key="1">
    <citation type="submission" date="2018-06" db="EMBL/GenBank/DDBJ databases">
        <authorList>
            <person name="Zhirakovskaya E."/>
        </authorList>
    </citation>
    <scope>NUCLEOTIDE SEQUENCE</scope>
</reference>
<dbReference type="CDD" id="cd00130">
    <property type="entry name" value="PAS"/>
    <property type="match status" value="1"/>
</dbReference>
<dbReference type="GO" id="GO:0000160">
    <property type="term" value="P:phosphorelay signal transduction system"/>
    <property type="evidence" value="ECO:0007669"/>
    <property type="project" value="InterPro"/>
</dbReference>
<dbReference type="InterPro" id="IPR035965">
    <property type="entry name" value="PAS-like_dom_sf"/>
</dbReference>
<dbReference type="InterPro" id="IPR011006">
    <property type="entry name" value="CheY-like_superfamily"/>
</dbReference>
<dbReference type="SUPFAM" id="SSF55073">
    <property type="entry name" value="Nucleotide cyclase"/>
    <property type="match status" value="1"/>
</dbReference>
<dbReference type="InterPro" id="IPR001789">
    <property type="entry name" value="Sig_transdc_resp-reg_receiver"/>
</dbReference>
<dbReference type="AlphaFoldDB" id="A0A3B1AQ15"/>
<evidence type="ECO:0000259" key="3">
    <source>
        <dbReference type="PROSITE" id="PS50113"/>
    </source>
</evidence>
<dbReference type="Gene3D" id="3.30.450.20">
    <property type="entry name" value="PAS domain"/>
    <property type="match status" value="1"/>
</dbReference>
<dbReference type="SUPFAM" id="SSF55785">
    <property type="entry name" value="PYP-like sensor domain (PAS domain)"/>
    <property type="match status" value="1"/>
</dbReference>
<dbReference type="InterPro" id="IPR052163">
    <property type="entry name" value="DGC-Regulatory_Protein"/>
</dbReference>
<dbReference type="SUPFAM" id="SSF52172">
    <property type="entry name" value="CheY-like"/>
    <property type="match status" value="1"/>
</dbReference>
<protein>
    <submittedName>
        <fullName evidence="5">Diguanylate cyclase/phosphodiesterase (GGDEF &amp; EAL domains) with PAS/PAC sensor(S)</fullName>
    </submittedName>
</protein>
<dbReference type="CDD" id="cd17574">
    <property type="entry name" value="REC_OmpR"/>
    <property type="match status" value="1"/>
</dbReference>
<dbReference type="InterPro" id="IPR000014">
    <property type="entry name" value="PAS"/>
</dbReference>
<evidence type="ECO:0000259" key="2">
    <source>
        <dbReference type="PROSITE" id="PS50112"/>
    </source>
</evidence>
<dbReference type="SMART" id="SM00448">
    <property type="entry name" value="REC"/>
    <property type="match status" value="1"/>
</dbReference>
<sequence length="428" mass="48112">MKLLIAEDDTTSRLMLSSVTAKWGYEVVVVEDGDTAWKILQEPDAPLLLLLDWEMPGINGLQLCNRIRQLESNNPPYIILLTARRETNDIVAGLNAGANEYIAKPFDHAELKARLDVGKRMLGLQSELATALSRLQLTSSVFSSTHEGIIITDPKGCILEVNDAFTHITGYSRDEVLGKNPRILSSGHQGEAFYKAMWDEILNNGNWSGEIWNRRKNGEVYAETLSISAVADKQKNIEKYVAIFSDITIQKYNQKKLEHIAHHDALTDLPNRLLFADRLEQAMLYARRRKQCFALAYLDLDNFKPVNDTYGHAAGDQLLVTIAKRIKYLLRESDTLARLGGDEFVIIVNDLHHCKDSLPLITKILEAIAQPIRVGELTLHVTASIGISYYSKTILIDAEQLLKQADQAMYKAKQAGNNRYTVFDGIED</sequence>
<dbReference type="PROSITE" id="PS50887">
    <property type="entry name" value="GGDEF"/>
    <property type="match status" value="1"/>
</dbReference>
<dbReference type="SMART" id="SM00267">
    <property type="entry name" value="GGDEF"/>
    <property type="match status" value="1"/>
</dbReference>
<dbReference type="PANTHER" id="PTHR46663:SF3">
    <property type="entry name" value="SLL0267 PROTEIN"/>
    <property type="match status" value="1"/>
</dbReference>
<accession>A0A3B1AQ15</accession>
<dbReference type="NCBIfam" id="TIGR00229">
    <property type="entry name" value="sensory_box"/>
    <property type="match status" value="1"/>
</dbReference>
<evidence type="ECO:0000259" key="4">
    <source>
        <dbReference type="PROSITE" id="PS50887"/>
    </source>
</evidence>
<dbReference type="Pfam" id="PF13426">
    <property type="entry name" value="PAS_9"/>
    <property type="match status" value="1"/>
</dbReference>
<dbReference type="InterPro" id="IPR029787">
    <property type="entry name" value="Nucleotide_cyclase"/>
</dbReference>
<dbReference type="PROSITE" id="PS50110">
    <property type="entry name" value="RESPONSE_REGULATORY"/>
    <property type="match status" value="1"/>
</dbReference>
<organism evidence="5">
    <name type="scientific">hydrothermal vent metagenome</name>
    <dbReference type="NCBI Taxonomy" id="652676"/>
    <lineage>
        <taxon>unclassified sequences</taxon>
        <taxon>metagenomes</taxon>
        <taxon>ecological metagenomes</taxon>
    </lineage>
</organism>
<dbReference type="CDD" id="cd01949">
    <property type="entry name" value="GGDEF"/>
    <property type="match status" value="1"/>
</dbReference>
<dbReference type="InterPro" id="IPR000160">
    <property type="entry name" value="GGDEF_dom"/>
</dbReference>
<dbReference type="Gene3D" id="3.40.50.2300">
    <property type="match status" value="1"/>
</dbReference>
<gene>
    <name evidence="5" type="ORF">MNBD_GAMMA23-1177</name>
</gene>
<dbReference type="Pfam" id="PF00990">
    <property type="entry name" value="GGDEF"/>
    <property type="match status" value="1"/>
</dbReference>
<dbReference type="PANTHER" id="PTHR46663">
    <property type="entry name" value="DIGUANYLATE CYCLASE DGCT-RELATED"/>
    <property type="match status" value="1"/>
</dbReference>
<dbReference type="Pfam" id="PF00072">
    <property type="entry name" value="Response_reg"/>
    <property type="match status" value="1"/>
</dbReference>
<dbReference type="EMBL" id="UOFT01000040">
    <property type="protein sequence ID" value="VAW94766.1"/>
    <property type="molecule type" value="Genomic_DNA"/>
</dbReference>
<feature type="domain" description="GGDEF" evidence="4">
    <location>
        <begin position="291"/>
        <end position="425"/>
    </location>
</feature>
<dbReference type="PROSITE" id="PS50112">
    <property type="entry name" value="PAS"/>
    <property type="match status" value="1"/>
</dbReference>
<proteinExistence type="predicted"/>
<dbReference type="Gene3D" id="3.30.70.270">
    <property type="match status" value="1"/>
</dbReference>
<feature type="domain" description="PAS" evidence="2">
    <location>
        <begin position="134"/>
        <end position="180"/>
    </location>
</feature>
<feature type="domain" description="PAC" evidence="3">
    <location>
        <begin position="207"/>
        <end position="259"/>
    </location>
</feature>
<dbReference type="FunFam" id="3.30.70.270:FF:000001">
    <property type="entry name" value="Diguanylate cyclase domain protein"/>
    <property type="match status" value="1"/>
</dbReference>
<evidence type="ECO:0000313" key="5">
    <source>
        <dbReference type="EMBL" id="VAW94766.1"/>
    </source>
</evidence>
<dbReference type="PROSITE" id="PS50113">
    <property type="entry name" value="PAC"/>
    <property type="match status" value="1"/>
</dbReference>
<dbReference type="SMART" id="SM00086">
    <property type="entry name" value="PAC"/>
    <property type="match status" value="1"/>
</dbReference>
<evidence type="ECO:0000259" key="1">
    <source>
        <dbReference type="PROSITE" id="PS50110"/>
    </source>
</evidence>
<dbReference type="InterPro" id="IPR000700">
    <property type="entry name" value="PAS-assoc_C"/>
</dbReference>
<dbReference type="InterPro" id="IPR001610">
    <property type="entry name" value="PAC"/>
</dbReference>
<feature type="domain" description="Response regulatory" evidence="1">
    <location>
        <begin position="2"/>
        <end position="119"/>
    </location>
</feature>
<name>A0A3B1AQ15_9ZZZZ</name>
<dbReference type="SMART" id="SM00091">
    <property type="entry name" value="PAS"/>
    <property type="match status" value="1"/>
</dbReference>